<proteinExistence type="predicted"/>
<name>A0A2A5WFD3_9GAMM</name>
<organism evidence="1 2">
    <name type="scientific">OM182 bacterium MED-G28</name>
    <dbReference type="NCBI Taxonomy" id="1986256"/>
    <lineage>
        <taxon>Bacteria</taxon>
        <taxon>Pseudomonadati</taxon>
        <taxon>Pseudomonadota</taxon>
        <taxon>Gammaproteobacteria</taxon>
        <taxon>OMG group</taxon>
        <taxon>OM182 clade</taxon>
    </lineage>
</organism>
<gene>
    <name evidence="1" type="ORF">CNF02_03480</name>
</gene>
<dbReference type="Proteomes" id="UP000219329">
    <property type="component" value="Unassembled WGS sequence"/>
</dbReference>
<accession>A0A2A5WFD3</accession>
<dbReference type="AlphaFoldDB" id="A0A2A5WFD3"/>
<evidence type="ECO:0008006" key="3">
    <source>
        <dbReference type="Google" id="ProtNLM"/>
    </source>
</evidence>
<protein>
    <recommendedName>
        <fullName evidence="3">DUF2946 domain-containing protein</fullName>
    </recommendedName>
</protein>
<sequence length="108" mass="11990">MYITKIKNSAAKVANRLRGLSARYLSLFLLAFLFTFVQGAGLVHHHDGDLQQQFDCNICLKSGSSNELASSTEHSFNFQRLSVEFSESIALAPLYRIVPTKSRSPPNA</sequence>
<evidence type="ECO:0000313" key="2">
    <source>
        <dbReference type="Proteomes" id="UP000219329"/>
    </source>
</evidence>
<dbReference type="EMBL" id="NTJZ01000002">
    <property type="protein sequence ID" value="PDH35101.1"/>
    <property type="molecule type" value="Genomic_DNA"/>
</dbReference>
<evidence type="ECO:0000313" key="1">
    <source>
        <dbReference type="EMBL" id="PDH35101.1"/>
    </source>
</evidence>
<comment type="caution">
    <text evidence="1">The sequence shown here is derived from an EMBL/GenBank/DDBJ whole genome shotgun (WGS) entry which is preliminary data.</text>
</comment>
<reference evidence="1 2" key="1">
    <citation type="submission" date="2017-08" db="EMBL/GenBank/DDBJ databases">
        <title>Fine stratification of microbial communities through a metagenomic profile of the photic zone.</title>
        <authorList>
            <person name="Haro-Moreno J.M."/>
            <person name="Lopez-Perez M."/>
            <person name="De La Torre J."/>
            <person name="Picazo A."/>
            <person name="Camacho A."/>
            <person name="Rodriguez-Valera F."/>
        </authorList>
    </citation>
    <scope>NUCLEOTIDE SEQUENCE [LARGE SCALE GENOMIC DNA]</scope>
    <source>
        <strain evidence="1">MED-G28</strain>
    </source>
</reference>